<sequence length="531" mass="59001">MEYRQVGVRKFPQPVKNVTPEAQYWKRFKSDLFSLCRNRSLPKSPVLVKEYGSVTSIEFSPIRPYDFAVTASLRVQVYSSRTSSLKRSVSRFTNTARSASFRSDGKLMVAGDDSGLVQIFNANSRAILRTLRGHTDPVHFTRFMPDKTHVLSCSNDKTVRVWDMPRQEAVCVFSGHTDYVRTGAVCAETPHIAISGSYDHTVKLWDVRAGECVATIEHGEPVENVLAYPGGSLVAVAGGPCVKVYDLLAGGRQLATLGNHEKTVTSLCFDGAGSRLLTGSLDHHVKIYDVQDYRMVHSIKYPAPVLSVGVAPDDTVLAVGMASGLLSIRKRVQTAEETQERERELQRIFGGTYEYFLRNRAYAGGDDDFRIESRRRKRLADYDKYLKSFQYTNALDAVLSNNRTGLTVVSLLQELMHRDGLRQALAGRDELSLDPVVRFLIKYIAYPRYSSLLIDVANTLLDIYGPVLGQSAAMSELLGRLRHRIKVELRLQGELQKLMGSMDMLIAASESGALRAATSNGPLSNDMEGEA</sequence>
<name>A0ACC1HZG9_9FUNG</name>
<protein>
    <submittedName>
        <fullName evidence="1">SnoRNA-binding rRNA-processing protein</fullName>
    </submittedName>
</protein>
<evidence type="ECO:0000313" key="1">
    <source>
        <dbReference type="EMBL" id="KAJ1679284.1"/>
    </source>
</evidence>
<organism evidence="1 2">
    <name type="scientific">Spiromyces aspiralis</name>
    <dbReference type="NCBI Taxonomy" id="68401"/>
    <lineage>
        <taxon>Eukaryota</taxon>
        <taxon>Fungi</taxon>
        <taxon>Fungi incertae sedis</taxon>
        <taxon>Zoopagomycota</taxon>
        <taxon>Kickxellomycotina</taxon>
        <taxon>Kickxellomycetes</taxon>
        <taxon>Kickxellales</taxon>
        <taxon>Kickxellaceae</taxon>
        <taxon>Spiromyces</taxon>
    </lineage>
</organism>
<accession>A0ACC1HZG9</accession>
<dbReference type="Proteomes" id="UP001145114">
    <property type="component" value="Unassembled WGS sequence"/>
</dbReference>
<gene>
    <name evidence="1" type="primary">UTP15</name>
    <name evidence="1" type="ORF">EV182_002362</name>
</gene>
<dbReference type="EMBL" id="JAMZIH010000479">
    <property type="protein sequence ID" value="KAJ1679284.1"/>
    <property type="molecule type" value="Genomic_DNA"/>
</dbReference>
<proteinExistence type="predicted"/>
<comment type="caution">
    <text evidence="1">The sequence shown here is derived from an EMBL/GenBank/DDBJ whole genome shotgun (WGS) entry which is preliminary data.</text>
</comment>
<reference evidence="1" key="1">
    <citation type="submission" date="2022-06" db="EMBL/GenBank/DDBJ databases">
        <title>Phylogenomic reconstructions and comparative analyses of Kickxellomycotina fungi.</title>
        <authorList>
            <person name="Reynolds N.K."/>
            <person name="Stajich J.E."/>
            <person name="Barry K."/>
            <person name="Grigoriev I.V."/>
            <person name="Crous P."/>
            <person name="Smith M.E."/>
        </authorList>
    </citation>
    <scope>NUCLEOTIDE SEQUENCE</scope>
    <source>
        <strain evidence="1">RSA 2271</strain>
    </source>
</reference>
<keyword evidence="2" id="KW-1185">Reference proteome</keyword>
<evidence type="ECO:0000313" key="2">
    <source>
        <dbReference type="Proteomes" id="UP001145114"/>
    </source>
</evidence>